<dbReference type="EMBL" id="LJPX01000170">
    <property type="protein sequence ID" value="KPW77764.1"/>
    <property type="molecule type" value="Genomic_DNA"/>
</dbReference>
<evidence type="ECO:0000313" key="3">
    <source>
        <dbReference type="EMBL" id="RMN21631.1"/>
    </source>
</evidence>
<dbReference type="AlphaFoldDB" id="A0A0P9P0Q5"/>
<dbReference type="PATRIC" id="fig|86840.3.peg.483"/>
<comment type="caution">
    <text evidence="2">The sequence shown here is derived from an EMBL/GenBank/DDBJ whole genome shotgun (WGS) entry which is preliminary data.</text>
</comment>
<evidence type="ECO:0000313" key="4">
    <source>
        <dbReference type="Proteomes" id="UP000050564"/>
    </source>
</evidence>
<dbReference type="Pfam" id="PF08722">
    <property type="entry name" value="Tn7_TnsA-like_N"/>
    <property type="match status" value="1"/>
</dbReference>
<dbReference type="Proteomes" id="UP000281372">
    <property type="component" value="Unassembled WGS sequence"/>
</dbReference>
<reference evidence="2 4" key="1">
    <citation type="submission" date="2015-09" db="EMBL/GenBank/DDBJ databases">
        <title>Genome announcement of multiple Pseudomonas syringae strains.</title>
        <authorList>
            <person name="Thakur S."/>
            <person name="Wang P.W."/>
            <person name="Gong Y."/>
            <person name="Weir B.S."/>
            <person name="Guttman D.S."/>
        </authorList>
    </citation>
    <scope>NUCLEOTIDE SEQUENCE [LARGE SCALE GENOMIC DNA]</scope>
    <source>
        <strain evidence="2 4">ICMP2823</strain>
    </source>
</reference>
<dbReference type="Proteomes" id="UP000050564">
    <property type="component" value="Unassembled WGS sequence"/>
</dbReference>
<dbReference type="EMBL" id="RBOW01000829">
    <property type="protein sequence ID" value="RMN21631.1"/>
    <property type="molecule type" value="Genomic_DNA"/>
</dbReference>
<feature type="domain" description="TnsA endonuclease N-terminal" evidence="1">
    <location>
        <begin position="52"/>
        <end position="138"/>
    </location>
</feature>
<protein>
    <recommendedName>
        <fullName evidence="1">TnsA endonuclease N-terminal domain-containing protein</fullName>
    </recommendedName>
</protein>
<dbReference type="InterPro" id="IPR014833">
    <property type="entry name" value="TnsA_N"/>
</dbReference>
<name>A0A0P9P0Q5_PSECA</name>
<accession>A0A0P9P0Q5</accession>
<organism evidence="2 4">
    <name type="scientific">Pseudomonas cannabina</name>
    <dbReference type="NCBI Taxonomy" id="86840"/>
    <lineage>
        <taxon>Bacteria</taxon>
        <taxon>Pseudomonadati</taxon>
        <taxon>Pseudomonadota</taxon>
        <taxon>Gammaproteobacteria</taxon>
        <taxon>Pseudomonadales</taxon>
        <taxon>Pseudomonadaceae</taxon>
        <taxon>Pseudomonas</taxon>
    </lineage>
</organism>
<proteinExistence type="predicted"/>
<evidence type="ECO:0000259" key="1">
    <source>
        <dbReference type="Pfam" id="PF08722"/>
    </source>
</evidence>
<evidence type="ECO:0000313" key="2">
    <source>
        <dbReference type="EMBL" id="KPW77764.1"/>
    </source>
</evidence>
<gene>
    <name evidence="2" type="ORF">ALO81_200172</name>
    <name evidence="3" type="ORF">ALQ64_04934</name>
</gene>
<reference evidence="3 5" key="2">
    <citation type="submission" date="2018-08" db="EMBL/GenBank/DDBJ databases">
        <title>Recombination of ecologically and evolutionarily significant loci maintains genetic cohesion in the Pseudomonas syringae species complex.</title>
        <authorList>
            <person name="Dillon M."/>
            <person name="Thakur S."/>
            <person name="Almeida R.N.D."/>
            <person name="Weir B.S."/>
            <person name="Guttman D.S."/>
        </authorList>
    </citation>
    <scope>NUCLEOTIDE SEQUENCE [LARGE SCALE GENOMIC DNA]</scope>
    <source>
        <strain evidence="3 5">ICMP 2821</strain>
    </source>
</reference>
<evidence type="ECO:0000313" key="5">
    <source>
        <dbReference type="Proteomes" id="UP000281372"/>
    </source>
</evidence>
<sequence>MIGNKCDQIKPVRKIKPTRRSISGVMAFKGLGGVAFESSLERDFLKRMRFSHQVESVISQPVEVPFTDSLGRPQIYTPDYLVFYHQQHLPYFGAMQPLLVEVKPREQWVENWRDWSGKWKEARRLARSQGWQFRIYDESRIRGLPLENIVFLERFERMIFEQGDIVAVLKTLREMEVAPVHYLLARHFNGIFRDRGVSLLWHLIATRQVDCDITEPLNHDLELWVPDNETV</sequence>